<evidence type="ECO:0000313" key="1">
    <source>
        <dbReference type="EMBL" id="ATB55203.1"/>
    </source>
</evidence>
<evidence type="ECO:0000313" key="2">
    <source>
        <dbReference type="EMBL" id="ATB55640.1"/>
    </source>
</evidence>
<organism evidence="2">
    <name type="scientific">Cowpox virus</name>
    <name type="common">CPV</name>
    <dbReference type="NCBI Taxonomy" id="10243"/>
    <lineage>
        <taxon>Viruses</taxon>
        <taxon>Varidnaviria</taxon>
        <taxon>Bamfordvirae</taxon>
        <taxon>Nucleocytoviricota</taxon>
        <taxon>Pokkesviricetes</taxon>
        <taxon>Chitovirales</taxon>
        <taxon>Poxviridae</taxon>
        <taxon>Chordopoxvirinae</taxon>
        <taxon>Orthopoxvirus</taxon>
        <taxon>Orthopoxvirus cowpox</taxon>
    </lineage>
</organism>
<dbReference type="EMBL" id="KY569020">
    <property type="protein sequence ID" value="ATB55640.1"/>
    <property type="molecule type" value="Genomic_DNA"/>
</dbReference>
<reference evidence="2" key="1">
    <citation type="submission" date="2017-02" db="EMBL/GenBank/DDBJ databases">
        <title>Seasonal Recurring Cowpox Virus Outbreaks in Captive Cheetahs (Acinonyx jubatus).</title>
        <authorList>
            <person name="Stagegaard J."/>
            <person name="Kurth A."/>
            <person name="Stern D."/>
            <person name="Dabrowski P.W."/>
            <person name="Pocknell A."/>
            <person name="Nitsche A."/>
            <person name="Schrick L."/>
        </authorList>
    </citation>
    <scope>NUCLEOTIDE SEQUENCE [LARGE SCALE GENOMIC DNA]</scope>
    <source>
        <strain evidence="1">CPXV CheHurley_DK_2012</strain>
        <strain evidence="2">CPXV CheNuru_DK_2012</strain>
    </source>
</reference>
<organismHost>
    <name type="scientific">Mus musculus</name>
    <name type="common">Mouse</name>
    <dbReference type="NCBI Taxonomy" id="10090"/>
</organismHost>
<dbReference type="EMBL" id="KY569018">
    <property type="protein sequence ID" value="ATB55203.1"/>
    <property type="molecule type" value="Genomic_DNA"/>
</dbReference>
<accession>A0A290G7U0</accession>
<organismHost>
    <name type="scientific">Myodes glareolus</name>
    <name type="common">Bank vole</name>
    <name type="synonym">Clethrionomys glareolus</name>
    <dbReference type="NCBI Taxonomy" id="447135"/>
</organismHost>
<organismHost>
    <name type="scientific">Bos taurus</name>
    <name type="common">Bovine</name>
    <dbReference type="NCBI Taxonomy" id="9913"/>
</organismHost>
<sequence>MSYINGEHYKFMERNCTNGSRC</sequence>
<protein>
    <submittedName>
        <fullName evidence="2">CPXV161 protein</fullName>
    </submittedName>
</protein>
<dbReference type="Proteomes" id="UP000282623">
    <property type="component" value="Segment"/>
</dbReference>
<organismHost>
    <name type="scientific">Microtus agrestis</name>
    <name type="common">Short-tailed field vole</name>
    <dbReference type="NCBI Taxonomy" id="29092"/>
</organismHost>
<organismHost>
    <name type="scientific">Loxodonta africana</name>
    <name type="common">African elephant</name>
    <dbReference type="NCBI Taxonomy" id="9785"/>
</organismHost>
<organismHost>
    <name type="scientific">Felis catus</name>
    <name type="common">Cat</name>
    <name type="synonym">Felis silvestris catus</name>
    <dbReference type="NCBI Taxonomy" id="9685"/>
</organismHost>
<organismHost>
    <name type="scientific">Homo sapiens</name>
    <name type="common">Human</name>
    <dbReference type="NCBI Taxonomy" id="9606"/>
</organismHost>
<proteinExistence type="predicted"/>
<dbReference type="Proteomes" id="UP000282059">
    <property type="component" value="Segment"/>
</dbReference>
<organismHost>
    <name type="scientific">Apodemus sylvaticus</name>
    <name type="common">European woodmouse</name>
    <dbReference type="NCBI Taxonomy" id="10129"/>
</organismHost>
<name>A0A290G7U0_COWPX</name>